<evidence type="ECO:0000256" key="8">
    <source>
        <dbReference type="ARBA" id="ARBA00022840"/>
    </source>
</evidence>
<keyword evidence="13" id="KW-1185">Reference proteome</keyword>
<dbReference type="PANTHER" id="PTHR21087:SF16">
    <property type="entry name" value="SHIKIMATE KINASE 1, CHLOROPLASTIC"/>
    <property type="match status" value="1"/>
</dbReference>
<evidence type="ECO:0000313" key="12">
    <source>
        <dbReference type="EMBL" id="QSB16954.1"/>
    </source>
</evidence>
<dbReference type="InterPro" id="IPR031322">
    <property type="entry name" value="Shikimate/glucono_kinase"/>
</dbReference>
<comment type="subunit">
    <text evidence="11">Monomer.</text>
</comment>
<keyword evidence="5 11" id="KW-0808">Transferase</keyword>
<sequence>MTRPRCVLVGPPGSGKSSVGLALAELLRLEFRDTDSDIEQLAGKPIPEIFFDDGEEHFRALEREAVTSALRSFDGVLALGGGAVLAESTRAALAGHTVVFLSVELADAVQRVGLGQGRPLLALNPRATLRHQLDQRRPLYQQVASATVVTDGRDVPEIALEIAAILRSG</sequence>
<dbReference type="GO" id="GO:0009073">
    <property type="term" value="P:aromatic amino acid family biosynthetic process"/>
    <property type="evidence" value="ECO:0007669"/>
    <property type="project" value="UniProtKB-KW"/>
</dbReference>
<dbReference type="RefSeq" id="WP_239679200.1">
    <property type="nucleotide sequence ID" value="NZ_CP070499.1"/>
</dbReference>
<dbReference type="CDD" id="cd00464">
    <property type="entry name" value="SK"/>
    <property type="match status" value="1"/>
</dbReference>
<keyword evidence="6 11" id="KW-0547">Nucleotide-binding</keyword>
<dbReference type="PROSITE" id="PS01128">
    <property type="entry name" value="SHIKIMATE_KINASE"/>
    <property type="match status" value="1"/>
</dbReference>
<feature type="binding site" evidence="11">
    <location>
        <position position="136"/>
    </location>
    <ligand>
        <name>substrate</name>
    </ligand>
</feature>
<comment type="cofactor">
    <cofactor evidence="11">
        <name>Mg(2+)</name>
        <dbReference type="ChEBI" id="CHEBI:18420"/>
    </cofactor>
    <text evidence="11">Binds 1 Mg(2+) ion per subunit.</text>
</comment>
<keyword evidence="9 11" id="KW-0057">Aromatic amino acid biosynthesis</keyword>
<comment type="function">
    <text evidence="11">Catalyzes the specific phosphorylation of the 3-hydroxyl group of shikimic acid using ATP as a cosubstrate.</text>
</comment>
<dbReference type="GO" id="GO:0004765">
    <property type="term" value="F:shikimate kinase activity"/>
    <property type="evidence" value="ECO:0007669"/>
    <property type="project" value="UniProtKB-UniRule"/>
</dbReference>
<proteinExistence type="inferred from homology"/>
<organism evidence="12 13">
    <name type="scientific">Natronosporangium hydrolyticum</name>
    <dbReference type="NCBI Taxonomy" id="2811111"/>
    <lineage>
        <taxon>Bacteria</taxon>
        <taxon>Bacillati</taxon>
        <taxon>Actinomycetota</taxon>
        <taxon>Actinomycetes</taxon>
        <taxon>Micromonosporales</taxon>
        <taxon>Micromonosporaceae</taxon>
        <taxon>Natronosporangium</taxon>
    </lineage>
</organism>
<dbReference type="EC" id="2.7.1.71" evidence="3 11"/>
<feature type="binding site" evidence="11">
    <location>
        <position position="59"/>
    </location>
    <ligand>
        <name>substrate</name>
    </ligand>
</feature>
<comment type="subcellular location">
    <subcellularLocation>
        <location evidence="11">Cytoplasm</location>
    </subcellularLocation>
</comment>
<dbReference type="KEGG" id="nhy:JQS43_12175"/>
<feature type="binding site" evidence="11">
    <location>
        <position position="17"/>
    </location>
    <ligand>
        <name>Mg(2+)</name>
        <dbReference type="ChEBI" id="CHEBI:18420"/>
    </ligand>
</feature>
<keyword evidence="11" id="KW-0479">Metal-binding</keyword>
<evidence type="ECO:0000256" key="11">
    <source>
        <dbReference type="HAMAP-Rule" id="MF_00109"/>
    </source>
</evidence>
<comment type="catalytic activity">
    <reaction evidence="10 11">
        <text>shikimate + ATP = 3-phosphoshikimate + ADP + H(+)</text>
        <dbReference type="Rhea" id="RHEA:13121"/>
        <dbReference type="ChEBI" id="CHEBI:15378"/>
        <dbReference type="ChEBI" id="CHEBI:30616"/>
        <dbReference type="ChEBI" id="CHEBI:36208"/>
        <dbReference type="ChEBI" id="CHEBI:145989"/>
        <dbReference type="ChEBI" id="CHEBI:456216"/>
        <dbReference type="EC" id="2.7.1.71"/>
    </reaction>
</comment>
<reference evidence="12" key="1">
    <citation type="submission" date="2021-02" db="EMBL/GenBank/DDBJ databases">
        <title>Natrosporangium hydrolyticum gen. nov., sp. nov, a haloalkaliphilic actinobacterium from a soda solonchak soil.</title>
        <authorList>
            <person name="Sorokin D.Y."/>
            <person name="Khijniak T.V."/>
            <person name="Zakharycheva A.P."/>
            <person name="Boueva O.V."/>
            <person name="Ariskina E.V."/>
            <person name="Hahnke R.L."/>
            <person name="Bunk B."/>
            <person name="Sproer C."/>
            <person name="Schumann P."/>
            <person name="Evtushenko L.I."/>
            <person name="Kublanov I.V."/>
        </authorList>
    </citation>
    <scope>NUCLEOTIDE SEQUENCE</scope>
    <source>
        <strain evidence="12">DSM 106523</strain>
    </source>
</reference>
<dbReference type="GO" id="GO:0005829">
    <property type="term" value="C:cytosol"/>
    <property type="evidence" value="ECO:0007669"/>
    <property type="project" value="TreeGrafter"/>
</dbReference>
<accession>A0A895YGF1</accession>
<evidence type="ECO:0000256" key="9">
    <source>
        <dbReference type="ARBA" id="ARBA00023141"/>
    </source>
</evidence>
<keyword evidence="7 11" id="KW-0418">Kinase</keyword>
<keyword evidence="4 11" id="KW-0028">Amino-acid biosynthesis</keyword>
<dbReference type="GO" id="GO:0005524">
    <property type="term" value="F:ATP binding"/>
    <property type="evidence" value="ECO:0007669"/>
    <property type="project" value="UniProtKB-UniRule"/>
</dbReference>
<evidence type="ECO:0000256" key="3">
    <source>
        <dbReference type="ARBA" id="ARBA00012154"/>
    </source>
</evidence>
<feature type="binding site" evidence="11">
    <location>
        <position position="153"/>
    </location>
    <ligand>
        <name>ATP</name>
        <dbReference type="ChEBI" id="CHEBI:30616"/>
    </ligand>
</feature>
<comment type="pathway">
    <text evidence="1 11">Metabolic intermediate biosynthesis; chorismate biosynthesis; chorismate from D-erythrose 4-phosphate and phosphoenolpyruvate: step 5/7.</text>
</comment>
<evidence type="ECO:0000313" key="13">
    <source>
        <dbReference type="Proteomes" id="UP000662857"/>
    </source>
</evidence>
<dbReference type="PRINTS" id="PR01100">
    <property type="entry name" value="SHIKIMTKNASE"/>
</dbReference>
<evidence type="ECO:0000256" key="1">
    <source>
        <dbReference type="ARBA" id="ARBA00004842"/>
    </source>
</evidence>
<feature type="binding site" evidence="11">
    <location>
        <position position="81"/>
    </location>
    <ligand>
        <name>substrate</name>
    </ligand>
</feature>
<evidence type="ECO:0000256" key="10">
    <source>
        <dbReference type="ARBA" id="ARBA00048567"/>
    </source>
</evidence>
<comment type="similarity">
    <text evidence="2 11">Belongs to the shikimate kinase family.</text>
</comment>
<feature type="binding site" evidence="11">
    <location>
        <position position="118"/>
    </location>
    <ligand>
        <name>ATP</name>
        <dbReference type="ChEBI" id="CHEBI:30616"/>
    </ligand>
</feature>
<feature type="binding site" evidence="11">
    <location>
        <begin position="13"/>
        <end position="18"/>
    </location>
    <ligand>
        <name>ATP</name>
        <dbReference type="ChEBI" id="CHEBI:30616"/>
    </ligand>
</feature>
<evidence type="ECO:0000256" key="4">
    <source>
        <dbReference type="ARBA" id="ARBA00022605"/>
    </source>
</evidence>
<keyword evidence="11" id="KW-0963">Cytoplasm</keyword>
<dbReference type="Gene3D" id="3.40.50.300">
    <property type="entry name" value="P-loop containing nucleotide triphosphate hydrolases"/>
    <property type="match status" value="1"/>
</dbReference>
<dbReference type="InterPro" id="IPR027417">
    <property type="entry name" value="P-loop_NTPase"/>
</dbReference>
<evidence type="ECO:0000256" key="7">
    <source>
        <dbReference type="ARBA" id="ARBA00022777"/>
    </source>
</evidence>
<dbReference type="InterPro" id="IPR000623">
    <property type="entry name" value="Shikimate_kinase/TSH1"/>
</dbReference>
<dbReference type="EMBL" id="CP070499">
    <property type="protein sequence ID" value="QSB16954.1"/>
    <property type="molecule type" value="Genomic_DNA"/>
</dbReference>
<gene>
    <name evidence="11" type="primary">aroK</name>
    <name evidence="12" type="ORF">JQS43_12175</name>
</gene>
<protein>
    <recommendedName>
        <fullName evidence="3 11">Shikimate kinase</fullName>
        <shortName evidence="11">SK</shortName>
        <ecNumber evidence="3 11">2.7.1.71</ecNumber>
    </recommendedName>
</protein>
<dbReference type="InterPro" id="IPR023000">
    <property type="entry name" value="Shikimate_kinase_CS"/>
</dbReference>
<dbReference type="GO" id="GO:0009423">
    <property type="term" value="P:chorismate biosynthetic process"/>
    <property type="evidence" value="ECO:0007669"/>
    <property type="project" value="UniProtKB-UniRule"/>
</dbReference>
<dbReference type="GO" id="GO:0000287">
    <property type="term" value="F:magnesium ion binding"/>
    <property type="evidence" value="ECO:0007669"/>
    <property type="project" value="UniProtKB-UniRule"/>
</dbReference>
<keyword evidence="8 11" id="KW-0067">ATP-binding</keyword>
<dbReference type="PANTHER" id="PTHR21087">
    <property type="entry name" value="SHIKIMATE KINASE"/>
    <property type="match status" value="1"/>
</dbReference>
<dbReference type="UniPathway" id="UPA00053">
    <property type="reaction ID" value="UER00088"/>
</dbReference>
<dbReference type="Proteomes" id="UP000662857">
    <property type="component" value="Chromosome"/>
</dbReference>
<evidence type="ECO:0000256" key="5">
    <source>
        <dbReference type="ARBA" id="ARBA00022679"/>
    </source>
</evidence>
<dbReference type="AlphaFoldDB" id="A0A895YGF1"/>
<dbReference type="HAMAP" id="MF_00109">
    <property type="entry name" value="Shikimate_kinase"/>
    <property type="match status" value="1"/>
</dbReference>
<dbReference type="Pfam" id="PF01202">
    <property type="entry name" value="SKI"/>
    <property type="match status" value="1"/>
</dbReference>
<dbReference type="GO" id="GO:0008652">
    <property type="term" value="P:amino acid biosynthetic process"/>
    <property type="evidence" value="ECO:0007669"/>
    <property type="project" value="UniProtKB-KW"/>
</dbReference>
<feature type="binding site" evidence="11">
    <location>
        <position position="35"/>
    </location>
    <ligand>
        <name>substrate</name>
    </ligand>
</feature>
<evidence type="ECO:0000256" key="2">
    <source>
        <dbReference type="ARBA" id="ARBA00006997"/>
    </source>
</evidence>
<keyword evidence="11" id="KW-0460">Magnesium</keyword>
<name>A0A895YGF1_9ACTN</name>
<dbReference type="SUPFAM" id="SSF52540">
    <property type="entry name" value="P-loop containing nucleoside triphosphate hydrolases"/>
    <property type="match status" value="1"/>
</dbReference>
<evidence type="ECO:0000256" key="6">
    <source>
        <dbReference type="ARBA" id="ARBA00022741"/>
    </source>
</evidence>